<dbReference type="Proteomes" id="UP001603857">
    <property type="component" value="Unassembled WGS sequence"/>
</dbReference>
<keyword evidence="1" id="KW-0812">Transmembrane</keyword>
<keyword evidence="3" id="KW-1185">Reference proteome</keyword>
<reference evidence="2 3" key="1">
    <citation type="submission" date="2024-08" db="EMBL/GenBank/DDBJ databases">
        <title>Insights into the chromosomal genome structure of Flemingia macrophylla.</title>
        <authorList>
            <person name="Ding Y."/>
            <person name="Zhao Y."/>
            <person name="Bi W."/>
            <person name="Wu M."/>
            <person name="Zhao G."/>
            <person name="Gong Y."/>
            <person name="Li W."/>
            <person name="Zhang P."/>
        </authorList>
    </citation>
    <scope>NUCLEOTIDE SEQUENCE [LARGE SCALE GENOMIC DNA]</scope>
    <source>
        <strain evidence="2">DYQJB</strain>
        <tissue evidence="2">Leaf</tissue>
    </source>
</reference>
<name>A0ABD1M8A9_9FABA</name>
<sequence>MQEDMQLEMKFTWYVTSAWSSIGSIGPMAVVGACNQHMSFMQIIKFLSTLQYLMTVTSLNLLS</sequence>
<comment type="caution">
    <text evidence="2">The sequence shown here is derived from an EMBL/GenBank/DDBJ whole genome shotgun (WGS) entry which is preliminary data.</text>
</comment>
<feature type="transmembrane region" description="Helical" evidence="1">
    <location>
        <begin position="43"/>
        <end position="62"/>
    </location>
</feature>
<gene>
    <name evidence="2" type="ORF">Fmac_018906</name>
</gene>
<evidence type="ECO:0000313" key="2">
    <source>
        <dbReference type="EMBL" id="KAL2331325.1"/>
    </source>
</evidence>
<keyword evidence="1" id="KW-1133">Transmembrane helix</keyword>
<accession>A0ABD1M8A9</accession>
<dbReference type="EMBL" id="JBGMDY010000006">
    <property type="protein sequence ID" value="KAL2331325.1"/>
    <property type="molecule type" value="Genomic_DNA"/>
</dbReference>
<protein>
    <submittedName>
        <fullName evidence="2">Uncharacterized protein</fullName>
    </submittedName>
</protein>
<evidence type="ECO:0000256" key="1">
    <source>
        <dbReference type="SAM" id="Phobius"/>
    </source>
</evidence>
<organism evidence="2 3">
    <name type="scientific">Flemingia macrophylla</name>
    <dbReference type="NCBI Taxonomy" id="520843"/>
    <lineage>
        <taxon>Eukaryota</taxon>
        <taxon>Viridiplantae</taxon>
        <taxon>Streptophyta</taxon>
        <taxon>Embryophyta</taxon>
        <taxon>Tracheophyta</taxon>
        <taxon>Spermatophyta</taxon>
        <taxon>Magnoliopsida</taxon>
        <taxon>eudicotyledons</taxon>
        <taxon>Gunneridae</taxon>
        <taxon>Pentapetalae</taxon>
        <taxon>rosids</taxon>
        <taxon>fabids</taxon>
        <taxon>Fabales</taxon>
        <taxon>Fabaceae</taxon>
        <taxon>Papilionoideae</taxon>
        <taxon>50 kb inversion clade</taxon>
        <taxon>NPAAA clade</taxon>
        <taxon>indigoferoid/millettioid clade</taxon>
        <taxon>Phaseoleae</taxon>
        <taxon>Flemingia</taxon>
    </lineage>
</organism>
<evidence type="ECO:0000313" key="3">
    <source>
        <dbReference type="Proteomes" id="UP001603857"/>
    </source>
</evidence>
<proteinExistence type="predicted"/>
<feature type="transmembrane region" description="Helical" evidence="1">
    <location>
        <begin position="12"/>
        <end position="31"/>
    </location>
</feature>
<keyword evidence="1" id="KW-0472">Membrane</keyword>
<dbReference type="AlphaFoldDB" id="A0ABD1M8A9"/>